<feature type="non-terminal residue" evidence="1">
    <location>
        <position position="130"/>
    </location>
</feature>
<proteinExistence type="predicted"/>
<dbReference type="EMBL" id="CAAE01017425">
    <property type="protein sequence ID" value="CAG13693.1"/>
    <property type="molecule type" value="Genomic_DNA"/>
</dbReference>
<sequence>DPGATSWPQHWSWPRVTPLPMNSVPCQTVPDFQETRPRNYILSASASALLSLALPAQNQKTAGEAKGLAHVAGCPEGLRCSSEQGSDNSMWPCLVQQAGWTGFSLGKVEDILTSCPEKPLRVLRTAQYHL</sequence>
<comment type="caution">
    <text evidence="1">The sequence shown here is derived from an EMBL/GenBank/DDBJ whole genome shotgun (WGS) entry which is preliminary data.</text>
</comment>
<dbReference type="KEGG" id="tng:GSTEN00037960G001"/>
<gene>
    <name evidence="1" type="ORF">GSTENG00037960001</name>
</gene>
<dbReference type="AlphaFoldDB" id="Q4RD39"/>
<name>Q4RD39_TETNG</name>
<protein>
    <submittedName>
        <fullName evidence="1">(spotted green pufferfish) hypothetical protein</fullName>
    </submittedName>
</protein>
<organism evidence="1">
    <name type="scientific">Tetraodon nigroviridis</name>
    <name type="common">Spotted green pufferfish</name>
    <name type="synonym">Chelonodon nigroviridis</name>
    <dbReference type="NCBI Taxonomy" id="99883"/>
    <lineage>
        <taxon>Eukaryota</taxon>
        <taxon>Metazoa</taxon>
        <taxon>Chordata</taxon>
        <taxon>Craniata</taxon>
        <taxon>Vertebrata</taxon>
        <taxon>Euteleostomi</taxon>
        <taxon>Actinopterygii</taxon>
        <taxon>Neopterygii</taxon>
        <taxon>Teleostei</taxon>
        <taxon>Neoteleostei</taxon>
        <taxon>Acanthomorphata</taxon>
        <taxon>Eupercaria</taxon>
        <taxon>Tetraodontiformes</taxon>
        <taxon>Tetradontoidea</taxon>
        <taxon>Tetraodontidae</taxon>
        <taxon>Tetraodon</taxon>
    </lineage>
</organism>
<reference evidence="1" key="2">
    <citation type="submission" date="2004-02" db="EMBL/GenBank/DDBJ databases">
        <authorList>
            <consortium name="Genoscope"/>
            <consortium name="Whitehead Institute Centre for Genome Research"/>
        </authorList>
    </citation>
    <scope>NUCLEOTIDE SEQUENCE</scope>
</reference>
<accession>Q4RD39</accession>
<reference evidence="1" key="1">
    <citation type="journal article" date="2004" name="Nature">
        <title>Genome duplication in the teleost fish Tetraodon nigroviridis reveals the early vertebrate proto-karyotype.</title>
        <authorList>
            <person name="Jaillon O."/>
            <person name="Aury J.-M."/>
            <person name="Brunet F."/>
            <person name="Petit J.-L."/>
            <person name="Stange-Thomann N."/>
            <person name="Mauceli E."/>
            <person name="Bouneau L."/>
            <person name="Fischer C."/>
            <person name="Ozouf-Costaz C."/>
            <person name="Bernot A."/>
            <person name="Nicaud S."/>
            <person name="Jaffe D."/>
            <person name="Fisher S."/>
            <person name="Lutfalla G."/>
            <person name="Dossat C."/>
            <person name="Segurens B."/>
            <person name="Dasilva C."/>
            <person name="Salanoubat M."/>
            <person name="Levy M."/>
            <person name="Boudet N."/>
            <person name="Castellano S."/>
            <person name="Anthouard V."/>
            <person name="Jubin C."/>
            <person name="Castelli V."/>
            <person name="Katinka M."/>
            <person name="Vacherie B."/>
            <person name="Biemont C."/>
            <person name="Skalli Z."/>
            <person name="Cattolico L."/>
            <person name="Poulain J."/>
            <person name="De Berardinis V."/>
            <person name="Cruaud C."/>
            <person name="Duprat S."/>
            <person name="Brottier P."/>
            <person name="Coutanceau J.-P."/>
            <person name="Gouzy J."/>
            <person name="Parra G."/>
            <person name="Lardier G."/>
            <person name="Chapple C."/>
            <person name="McKernan K.J."/>
            <person name="McEwan P."/>
            <person name="Bosak S."/>
            <person name="Kellis M."/>
            <person name="Volff J.-N."/>
            <person name="Guigo R."/>
            <person name="Zody M.C."/>
            <person name="Mesirov J."/>
            <person name="Lindblad-Toh K."/>
            <person name="Birren B."/>
            <person name="Nusbaum C."/>
            <person name="Kahn D."/>
            <person name="Robinson-Rechavi M."/>
            <person name="Laudet V."/>
            <person name="Schachter V."/>
            <person name="Quetier F."/>
            <person name="Saurin W."/>
            <person name="Scarpelli C."/>
            <person name="Wincker P."/>
            <person name="Lander E.S."/>
            <person name="Weissenbach J."/>
            <person name="Roest Crollius H."/>
        </authorList>
    </citation>
    <scope>NUCLEOTIDE SEQUENCE [LARGE SCALE GENOMIC DNA]</scope>
</reference>
<evidence type="ECO:0000313" key="1">
    <source>
        <dbReference type="EMBL" id="CAG13693.1"/>
    </source>
</evidence>